<feature type="compositionally biased region" description="Basic and acidic residues" evidence="1">
    <location>
        <begin position="462"/>
        <end position="472"/>
    </location>
</feature>
<evidence type="ECO:0000313" key="2">
    <source>
        <dbReference type="Proteomes" id="UP000095283"/>
    </source>
</evidence>
<feature type="compositionally biased region" description="Polar residues" evidence="1">
    <location>
        <begin position="447"/>
        <end position="459"/>
    </location>
</feature>
<organism evidence="2 3">
    <name type="scientific">Heterorhabditis bacteriophora</name>
    <name type="common">Entomopathogenic nematode worm</name>
    <dbReference type="NCBI Taxonomy" id="37862"/>
    <lineage>
        <taxon>Eukaryota</taxon>
        <taxon>Metazoa</taxon>
        <taxon>Ecdysozoa</taxon>
        <taxon>Nematoda</taxon>
        <taxon>Chromadorea</taxon>
        <taxon>Rhabditida</taxon>
        <taxon>Rhabditina</taxon>
        <taxon>Rhabditomorpha</taxon>
        <taxon>Strongyloidea</taxon>
        <taxon>Heterorhabditidae</taxon>
        <taxon>Heterorhabditis</taxon>
    </lineage>
</organism>
<accession>A0A1I7XHM7</accession>
<dbReference type="AlphaFoldDB" id="A0A1I7XHM7"/>
<sequence length="472" mass="54754">MNKSEMCYSSETDSDTSEFELVYNKAVQLASLNNLKNNMSNMKSNLNKERTDAMKASDMKHSGILVGDVSVTRLQQMLHKATIEAVECKARVFELENELTAEREMREKVEIIAKSMSEEVDLMIKVVAATEEEKNDLACEIQNVKAAAQAELRRYRDTWFTKIDEDKEYETSVARLKVDFTCLNHFFSKYAIPIKNISRLSDKKFQNMSPTEINKLHNDVGQLREQINKTIKLTYAISKEVASKSNRLDSLFVGLKERIDKLEDKSAEEKEIDTVVNESNEDKEFSFEFFDNTRLYRCPFKFSVLGRTVFAKDMLCDFTIKEFISLEDVTEKILKHICDKWSQPELIRMMWKNFRMKQFPFVDDFLTKLAEIVMICYSCYEQVNSDVEKMTELRWILRIAFRNSGLRYLKNLKKSFGKYADIILAQPTYNDLMMVLPSIIGGDATGEPSTNDDAALNSNTKKRSEDFNHRCQ</sequence>
<reference evidence="3" key="1">
    <citation type="submission" date="2016-11" db="UniProtKB">
        <authorList>
            <consortium name="WormBaseParasite"/>
        </authorList>
    </citation>
    <scope>IDENTIFICATION</scope>
</reference>
<feature type="region of interest" description="Disordered" evidence="1">
    <location>
        <begin position="446"/>
        <end position="472"/>
    </location>
</feature>
<evidence type="ECO:0000313" key="3">
    <source>
        <dbReference type="WBParaSite" id="Hba_17013"/>
    </source>
</evidence>
<name>A0A1I7XHM7_HETBA</name>
<evidence type="ECO:0000256" key="1">
    <source>
        <dbReference type="SAM" id="MobiDB-lite"/>
    </source>
</evidence>
<protein>
    <submittedName>
        <fullName evidence="3">Death domain-containing protein</fullName>
    </submittedName>
</protein>
<proteinExistence type="predicted"/>
<dbReference type="Proteomes" id="UP000095283">
    <property type="component" value="Unplaced"/>
</dbReference>
<dbReference type="WBParaSite" id="Hba_17013">
    <property type="protein sequence ID" value="Hba_17013"/>
    <property type="gene ID" value="Hba_17013"/>
</dbReference>
<keyword evidence="2" id="KW-1185">Reference proteome</keyword>